<reference evidence="10 11" key="1">
    <citation type="submission" date="2015-04" db="EMBL/GenBank/DDBJ databases">
        <authorList>
            <person name="Syromyatnikov M.Y."/>
            <person name="Popov V.N."/>
        </authorList>
    </citation>
    <scope>NUCLEOTIDE SEQUENCE [LARGE SCALE GENOMIC DNA]</scope>
    <source>
        <strain evidence="10">WF-38-12</strain>
    </source>
</reference>
<keyword evidence="6" id="KW-0736">Signalosome</keyword>
<evidence type="ECO:0000259" key="9">
    <source>
        <dbReference type="PROSITE" id="PS50250"/>
    </source>
</evidence>
<evidence type="ECO:0000256" key="2">
    <source>
        <dbReference type="ARBA" id="ARBA00004496"/>
    </source>
</evidence>
<comment type="subunit">
    <text evidence="4">Component of the COP9 signalosome (CSN) complex.</text>
</comment>
<dbReference type="PANTHER" id="PTHR14145:SF2">
    <property type="entry name" value="COP9 SIGNALOSOME COMPLEX SUBUNIT 1"/>
    <property type="match status" value="1"/>
</dbReference>
<dbReference type="Pfam" id="PF01399">
    <property type="entry name" value="PCI"/>
    <property type="match status" value="1"/>
</dbReference>
<dbReference type="PROSITE" id="PS50250">
    <property type="entry name" value="PCI"/>
    <property type="match status" value="1"/>
</dbReference>
<dbReference type="InterPro" id="IPR045135">
    <property type="entry name" value="Rpn7_N"/>
</dbReference>
<keyword evidence="11" id="KW-1185">Reference proteome</keyword>
<dbReference type="AlphaFoldDB" id="A0A0U1M994"/>
<comment type="similarity">
    <text evidence="3">Belongs to the CSN1 family.</text>
</comment>
<evidence type="ECO:0000256" key="1">
    <source>
        <dbReference type="ARBA" id="ARBA00004123"/>
    </source>
</evidence>
<dbReference type="GO" id="GO:0008180">
    <property type="term" value="C:COP9 signalosome"/>
    <property type="evidence" value="ECO:0007669"/>
    <property type="project" value="UniProtKB-KW"/>
</dbReference>
<dbReference type="InterPro" id="IPR019585">
    <property type="entry name" value="Rpn7/CSN1"/>
</dbReference>
<dbReference type="Proteomes" id="UP000054383">
    <property type="component" value="Unassembled WGS sequence"/>
</dbReference>
<protein>
    <recommendedName>
        <fullName evidence="8">COP9 signalosome complex subunit 1</fullName>
    </recommendedName>
</protein>
<gene>
    <name evidence="10" type="ORF">PISL3812_09195</name>
</gene>
<comment type="subcellular location">
    <subcellularLocation>
        <location evidence="2">Cytoplasm</location>
    </subcellularLocation>
    <subcellularLocation>
        <location evidence="1">Nucleus</location>
    </subcellularLocation>
</comment>
<dbReference type="Pfam" id="PF10602">
    <property type="entry name" value="RPN7"/>
    <property type="match status" value="1"/>
</dbReference>
<dbReference type="PANTHER" id="PTHR14145">
    <property type="entry name" value="26S PROTESOME SUBUNIT 6"/>
    <property type="match status" value="1"/>
</dbReference>
<evidence type="ECO:0000313" key="11">
    <source>
        <dbReference type="Proteomes" id="UP000054383"/>
    </source>
</evidence>
<dbReference type="STRING" id="28573.A0A0U1M994"/>
<feature type="domain" description="PCI" evidence="9">
    <location>
        <begin position="237"/>
        <end position="418"/>
    </location>
</feature>
<evidence type="ECO:0000313" key="10">
    <source>
        <dbReference type="EMBL" id="CRG92139.1"/>
    </source>
</evidence>
<dbReference type="GO" id="GO:0005737">
    <property type="term" value="C:cytoplasm"/>
    <property type="evidence" value="ECO:0007669"/>
    <property type="project" value="UniProtKB-SubCell"/>
</dbReference>
<evidence type="ECO:0000256" key="8">
    <source>
        <dbReference type="ARBA" id="ARBA00067814"/>
    </source>
</evidence>
<organism evidence="10 11">
    <name type="scientific">Talaromyces islandicus</name>
    <name type="common">Penicillium islandicum</name>
    <dbReference type="NCBI Taxonomy" id="28573"/>
    <lineage>
        <taxon>Eukaryota</taxon>
        <taxon>Fungi</taxon>
        <taxon>Dikarya</taxon>
        <taxon>Ascomycota</taxon>
        <taxon>Pezizomycotina</taxon>
        <taxon>Eurotiomycetes</taxon>
        <taxon>Eurotiomycetidae</taxon>
        <taxon>Eurotiales</taxon>
        <taxon>Trichocomaceae</taxon>
        <taxon>Talaromyces</taxon>
        <taxon>Talaromyces sect. Islandici</taxon>
    </lineage>
</organism>
<accession>A0A0U1M994</accession>
<proteinExistence type="inferred from homology"/>
<dbReference type="FunFam" id="1.25.40.570:FF:000022">
    <property type="entry name" value="COP9 signalosome complex subunit 1"/>
    <property type="match status" value="1"/>
</dbReference>
<name>A0A0U1M994_TALIS</name>
<evidence type="ECO:0000256" key="7">
    <source>
        <dbReference type="ARBA" id="ARBA00023242"/>
    </source>
</evidence>
<evidence type="ECO:0000256" key="6">
    <source>
        <dbReference type="ARBA" id="ARBA00022790"/>
    </source>
</evidence>
<keyword evidence="7" id="KW-0539">Nucleus</keyword>
<evidence type="ECO:0000256" key="5">
    <source>
        <dbReference type="ARBA" id="ARBA00022490"/>
    </source>
</evidence>
<dbReference type="OrthoDB" id="422427at2759"/>
<sequence length="476" mass="52709">MNPSAAVDASSKAPEAFGGDILQNDPSRQYLIKVDDTPKFELESYIANYKGRTRFDRLYLIGNCSTILSTDALRLAVAEAKSGKDVSRYERAVQALAKVAPNDPEATLDQKWVDTKKQRVRAETDKLEHELKGYKNNLIKESIRMGTDDLASHYHAVGDLASAAKTYTRLKDNCTTPSHTAAMHLKIISVAVERGDWFGVQQAAAKYNTGPKPEDEKAKNQPKISAVLGLSHLEQGNYLEAANQFLAADPTLGDSYNDILTANDVAVYGGLCALASMGRNDLQRNVLDNSQFRNYLELEPHIRRAVSSFCNSKFRSCLDILEEYRADYLLDIHLQRHISALYTAIRTKSIEQYKIPFSRITLDAMAKVFAPELVGGLAAPTDINSPFVQELIALIENGTLDARIDLEKGLLVSKQTNLRADVHKEAIESIEEYISEAHIRLIRTNVLGAGLQVITPSTAQDKADLGTRRGRAPSWD</sequence>
<dbReference type="InterPro" id="IPR000717">
    <property type="entry name" value="PCI_dom"/>
</dbReference>
<dbReference type="Gene3D" id="1.25.40.570">
    <property type="match status" value="1"/>
</dbReference>
<dbReference type="OMA" id="IYLQNWA"/>
<keyword evidence="5" id="KW-0963">Cytoplasm</keyword>
<dbReference type="EMBL" id="CVMT01000011">
    <property type="protein sequence ID" value="CRG92139.1"/>
    <property type="molecule type" value="Genomic_DNA"/>
</dbReference>
<evidence type="ECO:0000256" key="3">
    <source>
        <dbReference type="ARBA" id="ARBA00008793"/>
    </source>
</evidence>
<evidence type="ECO:0000256" key="4">
    <source>
        <dbReference type="ARBA" id="ARBA00011098"/>
    </source>
</evidence>